<dbReference type="AlphaFoldDB" id="A0A0S2F5Z0"/>
<dbReference type="PATRIC" id="fig|84531.8.peg.783"/>
<organism evidence="1 2">
    <name type="scientific">Lysobacter antibioticus</name>
    <dbReference type="NCBI Taxonomy" id="84531"/>
    <lineage>
        <taxon>Bacteria</taxon>
        <taxon>Pseudomonadati</taxon>
        <taxon>Pseudomonadota</taxon>
        <taxon>Gammaproteobacteria</taxon>
        <taxon>Lysobacterales</taxon>
        <taxon>Lysobacteraceae</taxon>
        <taxon>Lysobacter</taxon>
    </lineage>
</organism>
<accession>A0A0S2F5Z0</accession>
<sequence length="48" mass="5090">MTNGPVAHAAGPFPFERGACVQRPCATMSAAMFVEMLMPPARLVEAAR</sequence>
<gene>
    <name evidence="1" type="ORF">LA76x_0754</name>
</gene>
<dbReference type="EMBL" id="CP011129">
    <property type="protein sequence ID" value="ALN78915.1"/>
    <property type="molecule type" value="Genomic_DNA"/>
</dbReference>
<dbReference type="Proteomes" id="UP000060787">
    <property type="component" value="Chromosome"/>
</dbReference>
<protein>
    <submittedName>
        <fullName evidence="1">Uncharacterized protein</fullName>
    </submittedName>
</protein>
<evidence type="ECO:0000313" key="1">
    <source>
        <dbReference type="EMBL" id="ALN78915.1"/>
    </source>
</evidence>
<evidence type="ECO:0000313" key="2">
    <source>
        <dbReference type="Proteomes" id="UP000060787"/>
    </source>
</evidence>
<reference evidence="1 2" key="1">
    <citation type="journal article" date="2015" name="BMC Genomics">
        <title>Comparative genomics and metabolic profiling of the genus Lysobacter.</title>
        <authorList>
            <person name="de Bruijn I."/>
            <person name="Cheng X."/>
            <person name="de Jager V."/>
            <person name="Exposito R.G."/>
            <person name="Watrous J."/>
            <person name="Patel N."/>
            <person name="Postma J."/>
            <person name="Dorrestein P.C."/>
            <person name="Kobayashi D."/>
            <person name="Raaijmakers J.M."/>
        </authorList>
    </citation>
    <scope>NUCLEOTIDE SEQUENCE [LARGE SCALE GENOMIC DNA]</scope>
    <source>
        <strain evidence="1 2">76</strain>
    </source>
</reference>
<name>A0A0S2F5Z0_LYSAN</name>
<dbReference type="KEGG" id="lab:LA76x_0754"/>
<keyword evidence="2" id="KW-1185">Reference proteome</keyword>
<proteinExistence type="predicted"/>